<protein>
    <submittedName>
        <fullName evidence="1">Uncharacterized protein</fullName>
    </submittedName>
</protein>
<evidence type="ECO:0000313" key="1">
    <source>
        <dbReference type="EMBL" id="SHH80855.1"/>
    </source>
</evidence>
<dbReference type="OrthoDB" id="5421478at2"/>
<evidence type="ECO:0000313" key="2">
    <source>
        <dbReference type="Proteomes" id="UP000184139"/>
    </source>
</evidence>
<dbReference type="RefSeq" id="WP_073375676.1">
    <property type="nucleotide sequence ID" value="NZ_FQXS01000010.1"/>
</dbReference>
<organism evidence="1 2">
    <name type="scientific">Desulfofustis glycolicus DSM 9705</name>
    <dbReference type="NCBI Taxonomy" id="1121409"/>
    <lineage>
        <taxon>Bacteria</taxon>
        <taxon>Pseudomonadati</taxon>
        <taxon>Thermodesulfobacteriota</taxon>
        <taxon>Desulfobulbia</taxon>
        <taxon>Desulfobulbales</taxon>
        <taxon>Desulfocapsaceae</taxon>
        <taxon>Desulfofustis</taxon>
    </lineage>
</organism>
<name>A0A1M5W027_9BACT</name>
<dbReference type="AlphaFoldDB" id="A0A1M5W027"/>
<proteinExistence type="predicted"/>
<keyword evidence="2" id="KW-1185">Reference proteome</keyword>
<sequence length="73" mass="7802">MAHTCQNCGAVADDPGHLCNPADVHLHCEYCGAHNVSVNHVCKGKLAAMNYSCSTCGRVAEERDQLCNPTDIT</sequence>
<dbReference type="Proteomes" id="UP000184139">
    <property type="component" value="Unassembled WGS sequence"/>
</dbReference>
<accession>A0A1M5W027</accession>
<dbReference type="STRING" id="1121409.SAMN02745124_01996"/>
<dbReference type="EMBL" id="FQXS01000010">
    <property type="protein sequence ID" value="SHH80855.1"/>
    <property type="molecule type" value="Genomic_DNA"/>
</dbReference>
<gene>
    <name evidence="1" type="ORF">SAMN02745124_01996</name>
</gene>
<reference evidence="1 2" key="1">
    <citation type="submission" date="2016-11" db="EMBL/GenBank/DDBJ databases">
        <authorList>
            <person name="Jaros S."/>
            <person name="Januszkiewicz K."/>
            <person name="Wedrychowicz H."/>
        </authorList>
    </citation>
    <scope>NUCLEOTIDE SEQUENCE [LARGE SCALE GENOMIC DNA]</scope>
    <source>
        <strain evidence="1 2">DSM 9705</strain>
    </source>
</reference>